<gene>
    <name evidence="14" type="ORF">CF392_08475</name>
</gene>
<dbReference type="PANTHER" id="PTHR30069:SF53">
    <property type="entry name" value="COLICIN I RECEPTOR-RELATED"/>
    <property type="match status" value="1"/>
</dbReference>
<comment type="similarity">
    <text evidence="10 11">Belongs to the TonB-dependent receptor family.</text>
</comment>
<keyword evidence="8 10" id="KW-0472">Membrane</keyword>
<dbReference type="InterPro" id="IPR012910">
    <property type="entry name" value="Plug_dom"/>
</dbReference>
<dbReference type="EMBL" id="NMPM01000043">
    <property type="protein sequence ID" value="PAV25929.1"/>
    <property type="molecule type" value="Genomic_DNA"/>
</dbReference>
<feature type="domain" description="TonB-dependent receptor plug" evidence="13">
    <location>
        <begin position="51"/>
        <end position="156"/>
    </location>
</feature>
<proteinExistence type="inferred from homology"/>
<dbReference type="Proteomes" id="UP000218332">
    <property type="component" value="Unassembled WGS sequence"/>
</dbReference>
<keyword evidence="4 10" id="KW-0812">Transmembrane</keyword>
<dbReference type="InterPro" id="IPR037066">
    <property type="entry name" value="Plug_dom_sf"/>
</dbReference>
<dbReference type="GO" id="GO:0009279">
    <property type="term" value="C:cell outer membrane"/>
    <property type="evidence" value="ECO:0007669"/>
    <property type="project" value="UniProtKB-SubCell"/>
</dbReference>
<dbReference type="Pfam" id="PF07715">
    <property type="entry name" value="Plug"/>
    <property type="match status" value="1"/>
</dbReference>
<evidence type="ECO:0008006" key="16">
    <source>
        <dbReference type="Google" id="ProtNLM"/>
    </source>
</evidence>
<dbReference type="InterPro" id="IPR036942">
    <property type="entry name" value="Beta-barrel_TonB_sf"/>
</dbReference>
<dbReference type="AlphaFoldDB" id="A0A2A2I2J0"/>
<dbReference type="SUPFAM" id="SSF56935">
    <property type="entry name" value="Porins"/>
    <property type="match status" value="1"/>
</dbReference>
<evidence type="ECO:0000259" key="13">
    <source>
        <dbReference type="Pfam" id="PF07715"/>
    </source>
</evidence>
<keyword evidence="2 10" id="KW-0813">Transport</keyword>
<evidence type="ECO:0000259" key="12">
    <source>
        <dbReference type="Pfam" id="PF00593"/>
    </source>
</evidence>
<dbReference type="Pfam" id="PF00593">
    <property type="entry name" value="TonB_dep_Rec_b-barrel"/>
    <property type="match status" value="1"/>
</dbReference>
<keyword evidence="3 10" id="KW-1134">Transmembrane beta strand</keyword>
<dbReference type="GO" id="GO:0015889">
    <property type="term" value="P:cobalamin transport"/>
    <property type="evidence" value="ECO:0007669"/>
    <property type="project" value="TreeGrafter"/>
</dbReference>
<dbReference type="PANTHER" id="PTHR30069">
    <property type="entry name" value="TONB-DEPENDENT OUTER MEMBRANE RECEPTOR"/>
    <property type="match status" value="1"/>
</dbReference>
<evidence type="ECO:0000256" key="4">
    <source>
        <dbReference type="ARBA" id="ARBA00022692"/>
    </source>
</evidence>
<evidence type="ECO:0000256" key="1">
    <source>
        <dbReference type="ARBA" id="ARBA00004571"/>
    </source>
</evidence>
<evidence type="ECO:0000256" key="6">
    <source>
        <dbReference type="ARBA" id="ARBA00023065"/>
    </source>
</evidence>
<evidence type="ECO:0000256" key="2">
    <source>
        <dbReference type="ARBA" id="ARBA00022448"/>
    </source>
</evidence>
<name>A0A2A2I2J0_9GAMM</name>
<evidence type="ECO:0000256" key="3">
    <source>
        <dbReference type="ARBA" id="ARBA00022452"/>
    </source>
</evidence>
<evidence type="ECO:0000313" key="14">
    <source>
        <dbReference type="EMBL" id="PAV25929.1"/>
    </source>
</evidence>
<dbReference type="Gene3D" id="2.40.170.20">
    <property type="entry name" value="TonB-dependent receptor, beta-barrel domain"/>
    <property type="match status" value="1"/>
</dbReference>
<dbReference type="PROSITE" id="PS52016">
    <property type="entry name" value="TONB_DEPENDENT_REC_3"/>
    <property type="match status" value="1"/>
</dbReference>
<protein>
    <recommendedName>
        <fullName evidence="16">TonB-dependent receptor</fullName>
    </recommendedName>
</protein>
<organism evidence="14 15">
    <name type="scientific">Tamilnaduibacter salinus</name>
    <dbReference type="NCBI Taxonomy" id="1484056"/>
    <lineage>
        <taxon>Bacteria</taxon>
        <taxon>Pseudomonadati</taxon>
        <taxon>Pseudomonadota</taxon>
        <taxon>Gammaproteobacteria</taxon>
        <taxon>Pseudomonadales</taxon>
        <taxon>Marinobacteraceae</taxon>
        <taxon>Tamilnaduibacter</taxon>
    </lineage>
</organism>
<dbReference type="InterPro" id="IPR000531">
    <property type="entry name" value="Beta-barrel_TonB"/>
</dbReference>
<evidence type="ECO:0000256" key="7">
    <source>
        <dbReference type="ARBA" id="ARBA00023077"/>
    </source>
</evidence>
<keyword evidence="6" id="KW-0406">Ion transport</keyword>
<evidence type="ECO:0000256" key="8">
    <source>
        <dbReference type="ARBA" id="ARBA00023136"/>
    </source>
</evidence>
<dbReference type="GO" id="GO:0006811">
    <property type="term" value="P:monoatomic ion transport"/>
    <property type="evidence" value="ECO:0007669"/>
    <property type="project" value="UniProtKB-KW"/>
</dbReference>
<feature type="domain" description="TonB-dependent receptor-like beta-barrel" evidence="12">
    <location>
        <begin position="181"/>
        <end position="591"/>
    </location>
</feature>
<keyword evidence="9 10" id="KW-0998">Cell outer membrane</keyword>
<dbReference type="InterPro" id="IPR039426">
    <property type="entry name" value="TonB-dep_rcpt-like"/>
</dbReference>
<reference evidence="14 15" key="1">
    <citation type="submission" date="2017-07" db="EMBL/GenBank/DDBJ databases">
        <title>Tamlnaduibacter salinus (Mi-7) genome sequencing.</title>
        <authorList>
            <person name="Verma A."/>
            <person name="Krishnamurthi S."/>
        </authorList>
    </citation>
    <scope>NUCLEOTIDE SEQUENCE [LARGE SCALE GENOMIC DNA]</scope>
    <source>
        <strain evidence="14 15">Mi-7</strain>
    </source>
</reference>
<evidence type="ECO:0000256" key="5">
    <source>
        <dbReference type="ARBA" id="ARBA00022729"/>
    </source>
</evidence>
<comment type="subcellular location">
    <subcellularLocation>
        <location evidence="1 10">Cell outer membrane</location>
        <topology evidence="1 10">Multi-pass membrane protein</topology>
    </subcellularLocation>
</comment>
<accession>A0A2A2I2J0</accession>
<keyword evidence="15" id="KW-1185">Reference proteome</keyword>
<comment type="caution">
    <text evidence="14">The sequence shown here is derived from an EMBL/GenBank/DDBJ whole genome shotgun (WGS) entry which is preliminary data.</text>
</comment>
<evidence type="ECO:0000256" key="11">
    <source>
        <dbReference type="RuleBase" id="RU003357"/>
    </source>
</evidence>
<evidence type="ECO:0000256" key="9">
    <source>
        <dbReference type="ARBA" id="ARBA00023237"/>
    </source>
</evidence>
<keyword evidence="5" id="KW-0732">Signal</keyword>
<dbReference type="CDD" id="cd01347">
    <property type="entry name" value="ligand_gated_channel"/>
    <property type="match status" value="1"/>
</dbReference>
<evidence type="ECO:0000256" key="10">
    <source>
        <dbReference type="PROSITE-ProRule" id="PRU01360"/>
    </source>
</evidence>
<dbReference type="Gene3D" id="2.170.130.10">
    <property type="entry name" value="TonB-dependent receptor, plug domain"/>
    <property type="match status" value="1"/>
</dbReference>
<evidence type="ECO:0000313" key="15">
    <source>
        <dbReference type="Proteomes" id="UP000218332"/>
    </source>
</evidence>
<keyword evidence="7 11" id="KW-0798">TonB box</keyword>
<sequence>MPVHVQRGDIIVTTPTRLSLAIAITLAPLAVEAEELDPIVVTSAKTVETVNQSNASVTTFTREDIENSPANTLDELLIGIPGISVANSGGYGKQTSLFTRGTESNHTLVMVDGVRINTAQEGAGLIQHIPLSQVERVEVVRGPRSSLYGSDALGGVVQVFSRRPDVSFEGMTELTAGTEDTYGITQYLGGAQDGTRWDLTVSGLQTGGNDAQKGFEPDDDGFDNASINGGFESQVTDNAAVGARLYQSEGRYEFDQSSTMGADKSDFLQRTLQAYTDLQLSDRASLNLTLSEATERRRDYVDDQPQGKSTIGTQTKASATLDYVVLANMDAKLGFERTDDDYDQPTQQGAFGPTPAIDEERFNNAVFGQLLGGWKAFSYQLGLRHDNNEQFGEHTTGNAVIGYEITPAAKPYASYGTAFVTPTFVDLYFPGFSNPNLDPEQGETAEIGLKGSGDHWRYSIAAFYSEIEDLIVFPGSQPENVDSSYIRGGEASVAYDWNQWWFELAAGYTRAVNADSDEQLIRRPKWSGRASARYEISDVSLRADVRSQGHSHDTDFAAFQRVRMAGFAVTDLSASWKVRDGVELEAKARNVFDQEAETVFGYNDRGRLVTATIRFRY</sequence>